<keyword evidence="1" id="KW-0812">Transmembrane</keyword>
<evidence type="ECO:0000313" key="2">
    <source>
        <dbReference type="EMBL" id="TQL76072.1"/>
    </source>
</evidence>
<protein>
    <submittedName>
        <fullName evidence="2">Uncharacterized protein</fullName>
    </submittedName>
</protein>
<proteinExistence type="predicted"/>
<organism evidence="2 3">
    <name type="scientific">Stackebrandtia endophytica</name>
    <dbReference type="NCBI Taxonomy" id="1496996"/>
    <lineage>
        <taxon>Bacteria</taxon>
        <taxon>Bacillati</taxon>
        <taxon>Actinomycetota</taxon>
        <taxon>Actinomycetes</taxon>
        <taxon>Glycomycetales</taxon>
        <taxon>Glycomycetaceae</taxon>
        <taxon>Stackebrandtia</taxon>
    </lineage>
</organism>
<dbReference type="Proteomes" id="UP000317043">
    <property type="component" value="Unassembled WGS sequence"/>
</dbReference>
<feature type="transmembrane region" description="Helical" evidence="1">
    <location>
        <begin position="6"/>
        <end position="23"/>
    </location>
</feature>
<dbReference type="AlphaFoldDB" id="A0A543AU13"/>
<keyword evidence="1" id="KW-1133">Transmembrane helix</keyword>
<name>A0A543AU13_9ACTN</name>
<comment type="caution">
    <text evidence="2">The sequence shown here is derived from an EMBL/GenBank/DDBJ whole genome shotgun (WGS) entry which is preliminary data.</text>
</comment>
<gene>
    <name evidence="2" type="ORF">FB566_1592</name>
</gene>
<reference evidence="2 3" key="1">
    <citation type="submission" date="2019-06" db="EMBL/GenBank/DDBJ databases">
        <title>Sequencing the genomes of 1000 actinobacteria strains.</title>
        <authorList>
            <person name="Klenk H.-P."/>
        </authorList>
    </citation>
    <scope>NUCLEOTIDE SEQUENCE [LARGE SCALE GENOMIC DNA]</scope>
    <source>
        <strain evidence="2 3">DSM 45928</strain>
    </source>
</reference>
<keyword evidence="3" id="KW-1185">Reference proteome</keyword>
<evidence type="ECO:0000256" key="1">
    <source>
        <dbReference type="SAM" id="Phobius"/>
    </source>
</evidence>
<evidence type="ECO:0000313" key="3">
    <source>
        <dbReference type="Proteomes" id="UP000317043"/>
    </source>
</evidence>
<sequence length="131" mass="13877">MLLAVVAGLVAVVVVGVVVIFLFRGGSSDGTGGGEDGYPQSYEPTAAAFTGGEFEYVPGFDLCGAFSHAGIEQLAPVFDVTATDEFKPDVDSGLYRCQMGYDNSETHGDEYIQGYLEFQAEIFADPDGARK</sequence>
<keyword evidence="1" id="KW-0472">Membrane</keyword>
<dbReference type="InParanoid" id="A0A543AU13"/>
<dbReference type="EMBL" id="VFOW01000001">
    <property type="protein sequence ID" value="TQL76072.1"/>
    <property type="molecule type" value="Genomic_DNA"/>
</dbReference>
<accession>A0A543AU13</accession>